<keyword evidence="2" id="KW-1185">Reference proteome</keyword>
<protein>
    <submittedName>
        <fullName evidence="1">Uncharacterized protein</fullName>
    </submittedName>
</protein>
<reference evidence="1 2" key="1">
    <citation type="submission" date="2018-05" db="EMBL/GenBank/DDBJ databases">
        <title>Draft genome sequence of Streptococcus panodentis CCUG 70867T.</title>
        <authorList>
            <person name="Salva-Serra F."/>
            <person name="Mendez V."/>
            <person name="Jaen-Luchoro D."/>
            <person name="Gonzales-Siles L."/>
            <person name="Karlsson R."/>
            <person name="Engstrom-Jakobsson H."/>
            <person name="Busquets A."/>
            <person name="Gomila M."/>
            <person name="Pineiro-Iglesias B."/>
            <person name="Bennasar-Figueras A."/>
            <person name="Seeger M."/>
            <person name="Moore E."/>
        </authorList>
    </citation>
    <scope>NUCLEOTIDE SEQUENCE [LARGE SCALE GENOMIC DNA]</scope>
    <source>
        <strain evidence="1 2">CCUG 70867</strain>
    </source>
</reference>
<proteinExistence type="predicted"/>
<comment type="caution">
    <text evidence="1">The sequence shown here is derived from an EMBL/GenBank/DDBJ whole genome shotgun (WGS) entry which is preliminary data.</text>
</comment>
<gene>
    <name evidence="1" type="ORF">DHL47_10640</name>
</gene>
<accession>A0ABS5AYV1</accession>
<name>A0ABS5AYV1_9STRE</name>
<sequence length="98" mass="10538">MLEPWTEDRQEAERIQRKIKKMQEEAAIRSIITAKRALIRQEGAELQTALHALAEEMHAFSSNSLVSGLTGGLSGAAADAAGNVLQAIPQPAFTSPVI</sequence>
<organism evidence="1 2">
    <name type="scientific">Streptococcus panodentis</name>
    <dbReference type="NCBI Taxonomy" id="1581472"/>
    <lineage>
        <taxon>Bacteria</taxon>
        <taxon>Bacillati</taxon>
        <taxon>Bacillota</taxon>
        <taxon>Bacilli</taxon>
        <taxon>Lactobacillales</taxon>
        <taxon>Streptococcaceae</taxon>
        <taxon>Streptococcus</taxon>
    </lineage>
</organism>
<dbReference type="Proteomes" id="UP001519349">
    <property type="component" value="Unassembled WGS sequence"/>
</dbReference>
<evidence type="ECO:0000313" key="1">
    <source>
        <dbReference type="EMBL" id="MBP2621763.1"/>
    </source>
</evidence>
<dbReference type="RefSeq" id="WP_209551819.1">
    <property type="nucleotide sequence ID" value="NZ_QFAY01000024.1"/>
</dbReference>
<dbReference type="EMBL" id="QFAY01000024">
    <property type="protein sequence ID" value="MBP2621763.1"/>
    <property type="molecule type" value="Genomic_DNA"/>
</dbReference>
<evidence type="ECO:0000313" key="2">
    <source>
        <dbReference type="Proteomes" id="UP001519349"/>
    </source>
</evidence>